<feature type="compositionally biased region" description="Polar residues" evidence="1">
    <location>
        <begin position="271"/>
        <end position="283"/>
    </location>
</feature>
<keyword evidence="4" id="KW-1185">Reference proteome</keyword>
<comment type="caution">
    <text evidence="3">The sequence shown here is derived from an EMBL/GenBank/DDBJ whole genome shotgun (WGS) entry which is preliminary data.</text>
</comment>
<feature type="region of interest" description="Disordered" evidence="1">
    <location>
        <begin position="137"/>
        <end position="181"/>
    </location>
</feature>
<accession>A0AA35T9X9</accession>
<keyword evidence="2" id="KW-1133">Transmembrane helix</keyword>
<organism evidence="3 4">
    <name type="scientific">Geodia barretti</name>
    <name type="common">Barrett's horny sponge</name>
    <dbReference type="NCBI Taxonomy" id="519541"/>
    <lineage>
        <taxon>Eukaryota</taxon>
        <taxon>Metazoa</taxon>
        <taxon>Porifera</taxon>
        <taxon>Demospongiae</taxon>
        <taxon>Heteroscleromorpha</taxon>
        <taxon>Tetractinellida</taxon>
        <taxon>Astrophorina</taxon>
        <taxon>Geodiidae</taxon>
        <taxon>Geodia</taxon>
    </lineage>
</organism>
<feature type="region of interest" description="Disordered" evidence="1">
    <location>
        <begin position="439"/>
        <end position="477"/>
    </location>
</feature>
<feature type="transmembrane region" description="Helical" evidence="2">
    <location>
        <begin position="12"/>
        <end position="39"/>
    </location>
</feature>
<gene>
    <name evidence="3" type="ORF">GBAR_LOCUS24406</name>
</gene>
<feature type="region of interest" description="Disordered" evidence="1">
    <location>
        <begin position="252"/>
        <end position="333"/>
    </location>
</feature>
<feature type="compositionally biased region" description="Low complexity" evidence="1">
    <location>
        <begin position="156"/>
        <end position="165"/>
    </location>
</feature>
<keyword evidence="2" id="KW-0472">Membrane</keyword>
<evidence type="ECO:0000313" key="4">
    <source>
        <dbReference type="Proteomes" id="UP001174909"/>
    </source>
</evidence>
<feature type="compositionally biased region" description="Basic and acidic residues" evidence="1">
    <location>
        <begin position="461"/>
        <end position="474"/>
    </location>
</feature>
<evidence type="ECO:0000256" key="2">
    <source>
        <dbReference type="SAM" id="Phobius"/>
    </source>
</evidence>
<name>A0AA35T9X9_GEOBA</name>
<dbReference type="EMBL" id="CASHTH010003371">
    <property type="protein sequence ID" value="CAI8043954.1"/>
    <property type="molecule type" value="Genomic_DNA"/>
</dbReference>
<reference evidence="3" key="1">
    <citation type="submission" date="2023-03" db="EMBL/GenBank/DDBJ databases">
        <authorList>
            <person name="Steffen K."/>
            <person name="Cardenas P."/>
        </authorList>
    </citation>
    <scope>NUCLEOTIDE SEQUENCE</scope>
</reference>
<feature type="compositionally biased region" description="Polar residues" evidence="1">
    <location>
        <begin position="316"/>
        <end position="333"/>
    </location>
</feature>
<proteinExistence type="predicted"/>
<dbReference type="AlphaFoldDB" id="A0AA35T9X9"/>
<evidence type="ECO:0000313" key="3">
    <source>
        <dbReference type="EMBL" id="CAI8043954.1"/>
    </source>
</evidence>
<dbReference type="Proteomes" id="UP001174909">
    <property type="component" value="Unassembled WGS sequence"/>
</dbReference>
<sequence>MAAALELSDSTAIIILASIAGVYFSITAACSVVICRILYKKQCRSPDLSSKFSSPAQGKIQYELNDLRGTARGIRDSTDLVPGGRAGKWRQYMSSNQPLNATERRRSNTMAATVIPIPRIDRNCKLVCHEIPAIEEVGAGGEEEEGEGEEVGREGTGVTETATETTARESAIRSQWMAKRKVRGRTSSTKLLLEEPDGGSSWTLTSTNGVNGLTGDVMSSLNLTASLPGPALAQCGQPPTTVGQGPVVSTPRPVPGSGHIHGHTRSESPVVLQTSGATDTGTSLGHRPRADITSEVPARDSPSSITKRPVRKTHKQLSLSTHSLPRQTTASTTRTLETQISAGGSGILPPANDGLADIGGSRPRLRRYASTASYTSTPSLDPVILVRPRSRTGSRRGSYASNTLGRTSFEQEQYSSITSVEMERNYYTLQARRAGGVAGVSEAGGGREGSPEWTLPTKQTSSKDDIMAGREESPTKLTGSIVAGEGKEESPRWTPTKLTSSIVAGEEREESPRWTPTKLTSSIVAGGSREGSPVWTLPRRLTNSKEAMVNERDVSKHCRSSMYRTSENHVQTAINLMAYYEGQESTV</sequence>
<evidence type="ECO:0000256" key="1">
    <source>
        <dbReference type="SAM" id="MobiDB-lite"/>
    </source>
</evidence>
<keyword evidence="2" id="KW-0812">Transmembrane</keyword>
<protein>
    <submittedName>
        <fullName evidence="3">Uncharacterized protein</fullName>
    </submittedName>
</protein>
<feature type="compositionally biased region" description="Gly residues" evidence="1">
    <location>
        <begin position="439"/>
        <end position="448"/>
    </location>
</feature>
<feature type="region of interest" description="Disordered" evidence="1">
    <location>
        <begin position="341"/>
        <end position="360"/>
    </location>
</feature>